<evidence type="ECO:0000256" key="3">
    <source>
        <dbReference type="ARBA" id="ARBA00022737"/>
    </source>
</evidence>
<dbReference type="FunFam" id="3.30.160.60:FF:002402">
    <property type="entry name" value="Zinc finger protein 347"/>
    <property type="match status" value="1"/>
</dbReference>
<protein>
    <submittedName>
        <fullName evidence="9">ZN117 protein</fullName>
    </submittedName>
</protein>
<dbReference type="SUPFAM" id="SSF57667">
    <property type="entry name" value="beta-beta-alpha zinc fingers"/>
    <property type="match status" value="1"/>
</dbReference>
<feature type="non-terminal residue" evidence="9">
    <location>
        <position position="1"/>
    </location>
</feature>
<dbReference type="Gene3D" id="3.30.160.60">
    <property type="entry name" value="Classic Zinc Finger"/>
    <property type="match status" value="2"/>
</dbReference>
<comment type="caution">
    <text evidence="9">The sequence shown here is derived from an EMBL/GenBank/DDBJ whole genome shotgun (WGS) entry which is preliminary data.</text>
</comment>
<accession>A0A7L2NME2</accession>
<dbReference type="EMBL" id="VWYP01007111">
    <property type="protein sequence ID" value="NXR73450.1"/>
    <property type="molecule type" value="Genomic_DNA"/>
</dbReference>
<dbReference type="InterPro" id="IPR013087">
    <property type="entry name" value="Znf_C2H2_type"/>
</dbReference>
<organism evidence="9 10">
    <name type="scientific">Pycnonotus jocosus</name>
    <name type="common">Red-whiskered bulbul</name>
    <name type="synonym">Lanius jocosus</name>
    <dbReference type="NCBI Taxonomy" id="182897"/>
    <lineage>
        <taxon>Eukaryota</taxon>
        <taxon>Metazoa</taxon>
        <taxon>Chordata</taxon>
        <taxon>Craniata</taxon>
        <taxon>Vertebrata</taxon>
        <taxon>Euteleostomi</taxon>
        <taxon>Archelosauria</taxon>
        <taxon>Archosauria</taxon>
        <taxon>Dinosauria</taxon>
        <taxon>Saurischia</taxon>
        <taxon>Theropoda</taxon>
        <taxon>Coelurosauria</taxon>
        <taxon>Aves</taxon>
        <taxon>Neognathae</taxon>
        <taxon>Neoaves</taxon>
        <taxon>Telluraves</taxon>
        <taxon>Australaves</taxon>
        <taxon>Passeriformes</taxon>
        <taxon>Sylvioidea</taxon>
        <taxon>Pycnonotidae</taxon>
        <taxon>Pycnonotus</taxon>
    </lineage>
</organism>
<keyword evidence="4 7" id="KW-0863">Zinc-finger</keyword>
<dbReference type="GO" id="GO:0008270">
    <property type="term" value="F:zinc ion binding"/>
    <property type="evidence" value="ECO:0007669"/>
    <property type="project" value="UniProtKB-KW"/>
</dbReference>
<evidence type="ECO:0000256" key="5">
    <source>
        <dbReference type="ARBA" id="ARBA00022833"/>
    </source>
</evidence>
<dbReference type="Pfam" id="PF13465">
    <property type="entry name" value="zf-H2C2_2"/>
    <property type="match status" value="1"/>
</dbReference>
<comment type="subcellular location">
    <subcellularLocation>
        <location evidence="1">Nucleus</location>
    </subcellularLocation>
</comment>
<sequence length="56" mass="6688">SFAWSSDLRKHQRIHTGEKPYQCPECGKRFQTSSTLLRHQQIHRQERSFRCPDCGK</sequence>
<feature type="domain" description="C2H2-type" evidence="8">
    <location>
        <begin position="1"/>
        <end position="20"/>
    </location>
</feature>
<evidence type="ECO:0000256" key="2">
    <source>
        <dbReference type="ARBA" id="ARBA00022723"/>
    </source>
</evidence>
<dbReference type="PROSITE" id="PS00028">
    <property type="entry name" value="ZINC_FINGER_C2H2_1"/>
    <property type="match status" value="1"/>
</dbReference>
<keyword evidence="6" id="KW-0539">Nucleus</keyword>
<reference evidence="9 10" key="1">
    <citation type="submission" date="2019-09" db="EMBL/GenBank/DDBJ databases">
        <title>Bird 10,000 Genomes (B10K) Project - Family phase.</title>
        <authorList>
            <person name="Zhang G."/>
        </authorList>
    </citation>
    <scope>NUCLEOTIDE SEQUENCE [LARGE SCALE GENOMIC DNA]</scope>
    <source>
        <strain evidence="9">B10K-DU-002-42</strain>
        <tissue evidence="9">Muscle</tissue>
    </source>
</reference>
<dbReference type="Proteomes" id="UP000535705">
    <property type="component" value="Unassembled WGS sequence"/>
</dbReference>
<evidence type="ECO:0000259" key="8">
    <source>
        <dbReference type="PROSITE" id="PS50157"/>
    </source>
</evidence>
<feature type="domain" description="C2H2-type" evidence="8">
    <location>
        <begin position="21"/>
        <end position="48"/>
    </location>
</feature>
<dbReference type="SMART" id="SM00355">
    <property type="entry name" value="ZnF_C2H2"/>
    <property type="match status" value="1"/>
</dbReference>
<evidence type="ECO:0000256" key="4">
    <source>
        <dbReference type="ARBA" id="ARBA00022771"/>
    </source>
</evidence>
<evidence type="ECO:0000313" key="10">
    <source>
        <dbReference type="Proteomes" id="UP000535705"/>
    </source>
</evidence>
<keyword evidence="10" id="KW-1185">Reference proteome</keyword>
<feature type="non-terminal residue" evidence="9">
    <location>
        <position position="56"/>
    </location>
</feature>
<dbReference type="GO" id="GO:0000981">
    <property type="term" value="F:DNA-binding transcription factor activity, RNA polymerase II-specific"/>
    <property type="evidence" value="ECO:0007669"/>
    <property type="project" value="TreeGrafter"/>
</dbReference>
<evidence type="ECO:0000313" key="9">
    <source>
        <dbReference type="EMBL" id="NXR73450.1"/>
    </source>
</evidence>
<name>A0A7L2NME2_PYCJO</name>
<dbReference type="GO" id="GO:0000978">
    <property type="term" value="F:RNA polymerase II cis-regulatory region sequence-specific DNA binding"/>
    <property type="evidence" value="ECO:0007669"/>
    <property type="project" value="TreeGrafter"/>
</dbReference>
<dbReference type="PANTHER" id="PTHR23226">
    <property type="entry name" value="ZINC FINGER AND SCAN DOMAIN-CONTAINING"/>
    <property type="match status" value="1"/>
</dbReference>
<evidence type="ECO:0000256" key="6">
    <source>
        <dbReference type="ARBA" id="ARBA00023242"/>
    </source>
</evidence>
<evidence type="ECO:0000256" key="7">
    <source>
        <dbReference type="PROSITE-ProRule" id="PRU00042"/>
    </source>
</evidence>
<gene>
    <name evidence="9" type="primary">Znf117</name>
    <name evidence="9" type="ORF">PYCJOC_R09552</name>
</gene>
<dbReference type="GO" id="GO:0005634">
    <property type="term" value="C:nucleus"/>
    <property type="evidence" value="ECO:0007669"/>
    <property type="project" value="UniProtKB-SubCell"/>
</dbReference>
<dbReference type="PROSITE" id="PS50157">
    <property type="entry name" value="ZINC_FINGER_C2H2_2"/>
    <property type="match status" value="2"/>
</dbReference>
<evidence type="ECO:0000256" key="1">
    <source>
        <dbReference type="ARBA" id="ARBA00004123"/>
    </source>
</evidence>
<dbReference type="AlphaFoldDB" id="A0A7L2NME2"/>
<proteinExistence type="predicted"/>
<keyword evidence="3" id="KW-0677">Repeat</keyword>
<dbReference type="PANTHER" id="PTHR23226:SF416">
    <property type="entry name" value="FI01424P"/>
    <property type="match status" value="1"/>
</dbReference>
<dbReference type="InterPro" id="IPR036236">
    <property type="entry name" value="Znf_C2H2_sf"/>
</dbReference>
<keyword evidence="2" id="KW-0479">Metal-binding</keyword>
<keyword evidence="5" id="KW-0862">Zinc</keyword>
<dbReference type="OrthoDB" id="6077919at2759"/>
<dbReference type="FunFam" id="3.30.160.60:FF:000690">
    <property type="entry name" value="Zinc finger protein 354C"/>
    <property type="match status" value="1"/>
</dbReference>